<dbReference type="AlphaFoldDB" id="A0A8J8TET8"/>
<dbReference type="InterPro" id="IPR011249">
    <property type="entry name" value="Metalloenz_LuxS/M16"/>
</dbReference>
<dbReference type="Pfam" id="PF00675">
    <property type="entry name" value="Peptidase_M16"/>
    <property type="match status" value="1"/>
</dbReference>
<sequence>MSDEIKLSHTSAGIPVITESISHSHSASAAIYLGTGSRDESDKKAGIAHLLEHMMFKGTPKRSSKDIAEEIEAAGGEHNGYTTYEVTCYHISSLDETFHSSADILSDMVKNPLLKQSDLDTERNVVIQEIRMMENDPDDYIHTLFSQTIWGDHPLGRSEAGFVETVKALNAEDLREFFESNYRPPRMAVVATGNIDEDKIVAWASENFDDLAKAKERERTAPKPNAKFMVYPKKDPQAYICMGFPALKSADPERHAQRLMSAVFGAGMSSRLFQEIREKTGMVYEIYSSGTAYTDCGTLDVLFNTDVKKEEEIIRLVAAEMKKLKEEGLRPGELDRAKHMMKGAYVRRFESSEARMIRLGESYMATGKVTSIEDLLKKMDAVTEEDVLKIAGRLLDRSRLNIAIHAPEKESKKAVKNLEDLDF</sequence>
<feature type="domain" description="Peptidase M16 C-terminal" evidence="3">
    <location>
        <begin position="169"/>
        <end position="340"/>
    </location>
</feature>
<gene>
    <name evidence="4" type="ORF">A3207_07060</name>
</gene>
<dbReference type="InterPro" id="IPR050361">
    <property type="entry name" value="MPP/UQCRC_Complex"/>
</dbReference>
<dbReference type="Proteomes" id="UP000752814">
    <property type="component" value="Unassembled WGS sequence"/>
</dbReference>
<dbReference type="GO" id="GO:0004222">
    <property type="term" value="F:metalloendopeptidase activity"/>
    <property type="evidence" value="ECO:0007669"/>
    <property type="project" value="InterPro"/>
</dbReference>
<dbReference type="RefSeq" id="WP_400195005.1">
    <property type="nucleotide sequence ID" value="NZ_CAYAYE010000004.1"/>
</dbReference>
<dbReference type="InterPro" id="IPR007863">
    <property type="entry name" value="Peptidase_M16_C"/>
</dbReference>
<comment type="similarity">
    <text evidence="1">Belongs to the peptidase M16 family.</text>
</comment>
<evidence type="ECO:0000259" key="3">
    <source>
        <dbReference type="Pfam" id="PF05193"/>
    </source>
</evidence>
<dbReference type="PANTHER" id="PTHR11851:SF49">
    <property type="entry name" value="MITOCHONDRIAL-PROCESSING PEPTIDASE SUBUNIT ALPHA"/>
    <property type="match status" value="1"/>
</dbReference>
<evidence type="ECO:0008006" key="6">
    <source>
        <dbReference type="Google" id="ProtNLM"/>
    </source>
</evidence>
<feature type="domain" description="Peptidase M16 N-terminal" evidence="2">
    <location>
        <begin position="16"/>
        <end position="158"/>
    </location>
</feature>
<evidence type="ECO:0000313" key="4">
    <source>
        <dbReference type="EMBL" id="TQS84068.1"/>
    </source>
</evidence>
<dbReference type="Pfam" id="PF05193">
    <property type="entry name" value="Peptidase_M16_C"/>
    <property type="match status" value="1"/>
</dbReference>
<dbReference type="PROSITE" id="PS00143">
    <property type="entry name" value="INSULINASE"/>
    <property type="match status" value="1"/>
</dbReference>
<protein>
    <recommendedName>
        <fullName evidence="6">Insulinase family protein</fullName>
    </recommendedName>
</protein>
<evidence type="ECO:0000256" key="1">
    <source>
        <dbReference type="ARBA" id="ARBA00007261"/>
    </source>
</evidence>
<dbReference type="SUPFAM" id="SSF63411">
    <property type="entry name" value="LuxS/MPP-like metallohydrolase"/>
    <property type="match status" value="2"/>
</dbReference>
<name>A0A8J8TET8_9ARCH</name>
<dbReference type="EMBL" id="LVVT01000007">
    <property type="protein sequence ID" value="TQS84068.1"/>
    <property type="molecule type" value="Genomic_DNA"/>
</dbReference>
<dbReference type="Gene3D" id="3.30.830.10">
    <property type="entry name" value="Metalloenzyme, LuxS/M16 peptidase-like"/>
    <property type="match status" value="2"/>
</dbReference>
<accession>A0A8J8TET8</accession>
<dbReference type="GO" id="GO:0006508">
    <property type="term" value="P:proteolysis"/>
    <property type="evidence" value="ECO:0007669"/>
    <property type="project" value="InterPro"/>
</dbReference>
<dbReference type="GO" id="GO:0046872">
    <property type="term" value="F:metal ion binding"/>
    <property type="evidence" value="ECO:0007669"/>
    <property type="project" value="InterPro"/>
</dbReference>
<dbReference type="InterPro" id="IPR001431">
    <property type="entry name" value="Pept_M16_Zn_BS"/>
</dbReference>
<comment type="caution">
    <text evidence="4">The sequence shown here is derived from an EMBL/GenBank/DDBJ whole genome shotgun (WGS) entry which is preliminary data.</text>
</comment>
<evidence type="ECO:0000259" key="2">
    <source>
        <dbReference type="Pfam" id="PF00675"/>
    </source>
</evidence>
<organism evidence="4 5">
    <name type="scientific">Candidatus Methanomassiliicoccus intestinalis</name>
    <dbReference type="NCBI Taxonomy" id="1406512"/>
    <lineage>
        <taxon>Archaea</taxon>
        <taxon>Methanobacteriati</taxon>
        <taxon>Thermoplasmatota</taxon>
        <taxon>Thermoplasmata</taxon>
        <taxon>Methanomassiliicoccales</taxon>
        <taxon>Methanomassiliicoccaceae</taxon>
        <taxon>Methanomassiliicoccus</taxon>
    </lineage>
</organism>
<evidence type="ECO:0000313" key="5">
    <source>
        <dbReference type="Proteomes" id="UP000752814"/>
    </source>
</evidence>
<reference evidence="4" key="1">
    <citation type="submission" date="2016-03" db="EMBL/GenBank/DDBJ databases">
        <authorList>
            <person name="Borrel G."/>
            <person name="Mccann A."/>
            <person name="O'Toole P.W."/>
        </authorList>
    </citation>
    <scope>NUCLEOTIDE SEQUENCE</scope>
    <source>
        <strain evidence="4">183</strain>
    </source>
</reference>
<proteinExistence type="inferred from homology"/>
<dbReference type="PANTHER" id="PTHR11851">
    <property type="entry name" value="METALLOPROTEASE"/>
    <property type="match status" value="1"/>
</dbReference>
<dbReference type="InterPro" id="IPR011765">
    <property type="entry name" value="Pept_M16_N"/>
</dbReference>